<accession>A0A6P3IQY3</accession>
<organism evidence="7 8">
    <name type="scientific">Bison bison bison</name>
    <name type="common">North American plains bison</name>
    <dbReference type="NCBI Taxonomy" id="43346"/>
    <lineage>
        <taxon>Eukaryota</taxon>
        <taxon>Metazoa</taxon>
        <taxon>Chordata</taxon>
        <taxon>Craniata</taxon>
        <taxon>Vertebrata</taxon>
        <taxon>Euteleostomi</taxon>
        <taxon>Mammalia</taxon>
        <taxon>Eutheria</taxon>
        <taxon>Laurasiatheria</taxon>
        <taxon>Artiodactyla</taxon>
        <taxon>Ruminantia</taxon>
        <taxon>Pecora</taxon>
        <taxon>Bovidae</taxon>
        <taxon>Bovinae</taxon>
        <taxon>Bison</taxon>
    </lineage>
</organism>
<dbReference type="InterPro" id="IPR039041">
    <property type="entry name" value="Nav/unc-53"/>
</dbReference>
<dbReference type="PANTHER" id="PTHR12784">
    <property type="entry name" value="STEERIN"/>
    <property type="match status" value="1"/>
</dbReference>
<feature type="domain" description="Calponin-homology (CH)" evidence="6">
    <location>
        <begin position="82"/>
        <end position="189"/>
    </location>
</feature>
<keyword evidence="3" id="KW-0175">Coiled coil</keyword>
<dbReference type="CDD" id="cd21285">
    <property type="entry name" value="CH_NAV2"/>
    <property type="match status" value="1"/>
</dbReference>
<feature type="compositionally biased region" description="Pro residues" evidence="5">
    <location>
        <begin position="194"/>
        <end position="211"/>
    </location>
</feature>
<dbReference type="Gene3D" id="1.10.418.10">
    <property type="entry name" value="Calponin-like domain"/>
    <property type="match status" value="1"/>
</dbReference>
<evidence type="ECO:0000256" key="1">
    <source>
        <dbReference type="ARBA" id="ARBA00004123"/>
    </source>
</evidence>
<evidence type="ECO:0000256" key="4">
    <source>
        <dbReference type="ARBA" id="ARBA00023242"/>
    </source>
</evidence>
<dbReference type="SMART" id="SM00033">
    <property type="entry name" value="CH"/>
    <property type="match status" value="1"/>
</dbReference>
<comment type="subcellular location">
    <subcellularLocation>
        <location evidence="1">Nucleus</location>
    </subcellularLocation>
</comment>
<keyword evidence="4" id="KW-0539">Nucleus</keyword>
<dbReference type="SUPFAM" id="SSF47576">
    <property type="entry name" value="Calponin-homology domain, CH-domain"/>
    <property type="match status" value="1"/>
</dbReference>
<feature type="compositionally biased region" description="Low complexity" evidence="5">
    <location>
        <begin position="247"/>
        <end position="268"/>
    </location>
</feature>
<dbReference type="GO" id="GO:0022008">
    <property type="term" value="P:neurogenesis"/>
    <property type="evidence" value="ECO:0007669"/>
    <property type="project" value="InterPro"/>
</dbReference>
<evidence type="ECO:0000313" key="7">
    <source>
        <dbReference type="Proteomes" id="UP000515208"/>
    </source>
</evidence>
<dbReference type="AlphaFoldDB" id="A0A6P3IQY3"/>
<dbReference type="GO" id="GO:0005634">
    <property type="term" value="C:nucleus"/>
    <property type="evidence" value="ECO:0007669"/>
    <property type="project" value="UniProtKB-SubCell"/>
</dbReference>
<keyword evidence="7" id="KW-1185">Reference proteome</keyword>
<name>A0A6P3IQY3_BISBB</name>
<protein>
    <submittedName>
        <fullName evidence="8">Neuron navigator 2-like isoform X1</fullName>
    </submittedName>
</protein>
<dbReference type="Pfam" id="PF00307">
    <property type="entry name" value="CH"/>
    <property type="match status" value="1"/>
</dbReference>
<dbReference type="Proteomes" id="UP000515208">
    <property type="component" value="Unplaced"/>
</dbReference>
<evidence type="ECO:0000259" key="6">
    <source>
        <dbReference type="PROSITE" id="PS50021"/>
    </source>
</evidence>
<evidence type="ECO:0000256" key="2">
    <source>
        <dbReference type="ARBA" id="ARBA00006255"/>
    </source>
</evidence>
<gene>
    <name evidence="8" type="primary">LOC105001978</name>
</gene>
<feature type="region of interest" description="Disordered" evidence="5">
    <location>
        <begin position="187"/>
        <end position="337"/>
    </location>
</feature>
<dbReference type="InterPro" id="IPR001715">
    <property type="entry name" value="CH_dom"/>
</dbReference>
<reference evidence="8" key="1">
    <citation type="submission" date="2025-08" db="UniProtKB">
        <authorList>
            <consortium name="RefSeq"/>
        </authorList>
    </citation>
    <scope>IDENTIFICATION</scope>
    <source>
        <tissue evidence="8">Blood</tissue>
    </source>
</reference>
<feature type="compositionally biased region" description="Polar residues" evidence="5">
    <location>
        <begin position="301"/>
        <end position="316"/>
    </location>
</feature>
<feature type="compositionally biased region" description="Low complexity" evidence="5">
    <location>
        <begin position="212"/>
        <end position="239"/>
    </location>
</feature>
<dbReference type="GeneID" id="105001978"/>
<sequence length="379" mass="40605">MPAILVASKMKSGLPKPVHSAAPILHVPPARAGPQPCYLKLGSKVEVSKTAYPSQIPLKSQGLQEPAGEGLPLRMSGSVENGFDTQIYTDWANHYLAKSGHKRLIKDLQQDVTDGVLLAQIIQVVANEKIEDINGCPKNRSQMIENIDACLNFLAAKGINIQGLSAEEIRNGNLKAILGLFFSLSRYKQQQQQQPPPPQKPHLPSPLPPPGSQVAGAPSQCQAGPPQQQVPATPQAPCQPHQPAPHQPSKAQAEMQSSASSKDSSQSKIIRFTLGQKKISRLPGPTARVSAAGSEAKTRGGSATANNRRSQSFNNYDKSKPVTSPPPPSSSHEKGKPLSWGSFLTSSFIADPVPWGKCGIANTVRGTVQKNMLGWQDLY</sequence>
<comment type="similarity">
    <text evidence="2">Belongs to the Nav/unc-53 family.</text>
</comment>
<dbReference type="InterPro" id="IPR036872">
    <property type="entry name" value="CH_dom_sf"/>
</dbReference>
<dbReference type="FunFam" id="1.10.418.10:FF:000018">
    <property type="entry name" value="Neuron navigator 2"/>
    <property type="match status" value="1"/>
</dbReference>
<evidence type="ECO:0000313" key="8">
    <source>
        <dbReference type="RefSeq" id="XP_010856718.1"/>
    </source>
</evidence>
<dbReference type="PANTHER" id="PTHR12784:SF6">
    <property type="entry name" value="NEURON NAVIGATOR 2"/>
    <property type="match status" value="1"/>
</dbReference>
<dbReference type="KEGG" id="bbis:105001978"/>
<dbReference type="PROSITE" id="PS50021">
    <property type="entry name" value="CH"/>
    <property type="match status" value="1"/>
</dbReference>
<evidence type="ECO:0000256" key="5">
    <source>
        <dbReference type="SAM" id="MobiDB-lite"/>
    </source>
</evidence>
<evidence type="ECO:0000256" key="3">
    <source>
        <dbReference type="ARBA" id="ARBA00023054"/>
    </source>
</evidence>
<dbReference type="RefSeq" id="XP_010856718.1">
    <property type="nucleotide sequence ID" value="XM_010858416.1"/>
</dbReference>
<proteinExistence type="inferred from homology"/>